<feature type="transmembrane region" description="Helical" evidence="21">
    <location>
        <begin position="722"/>
        <end position="745"/>
    </location>
</feature>
<evidence type="ECO:0000313" key="23">
    <source>
        <dbReference type="EMBL" id="CAD7642245.1"/>
    </source>
</evidence>
<evidence type="ECO:0000259" key="22">
    <source>
        <dbReference type="PROSITE" id="PS51292"/>
    </source>
</evidence>
<dbReference type="PANTHER" id="PTHR13145:SF0">
    <property type="entry name" value="E3 UBIQUITIN-PROTEIN LIGASE MARCHF6"/>
    <property type="match status" value="1"/>
</dbReference>
<dbReference type="SUPFAM" id="SSF57850">
    <property type="entry name" value="RING/U-box"/>
    <property type="match status" value="1"/>
</dbReference>
<dbReference type="AlphaFoldDB" id="A0A7R9LIG7"/>
<evidence type="ECO:0000256" key="4">
    <source>
        <dbReference type="ARBA" id="ARBA00012483"/>
    </source>
</evidence>
<protein>
    <recommendedName>
        <fullName evidence="17">E3 ubiquitin-protein ligase MARCHF6</fullName>
        <ecNumber evidence="4">2.3.2.27</ecNumber>
    </recommendedName>
    <alternativeName>
        <fullName evidence="19">Membrane-associated RING finger protein 6</fullName>
    </alternativeName>
    <alternativeName>
        <fullName evidence="18">Membrane-associated RING-CH protein VI</fullName>
    </alternativeName>
</protein>
<dbReference type="CDD" id="cd16702">
    <property type="entry name" value="RING_CH-C4HC3_MARCH6"/>
    <property type="match status" value="1"/>
</dbReference>
<keyword evidence="13 21" id="KW-1133">Transmembrane helix</keyword>
<keyword evidence="9" id="KW-0833">Ubl conjugation pathway</keyword>
<feature type="transmembrane region" description="Helical" evidence="21">
    <location>
        <begin position="311"/>
        <end position="337"/>
    </location>
</feature>
<evidence type="ECO:0000256" key="9">
    <source>
        <dbReference type="ARBA" id="ARBA00022786"/>
    </source>
</evidence>
<organism evidence="23">
    <name type="scientific">Oppiella nova</name>
    <dbReference type="NCBI Taxonomy" id="334625"/>
    <lineage>
        <taxon>Eukaryota</taxon>
        <taxon>Metazoa</taxon>
        <taxon>Ecdysozoa</taxon>
        <taxon>Arthropoda</taxon>
        <taxon>Chelicerata</taxon>
        <taxon>Arachnida</taxon>
        <taxon>Acari</taxon>
        <taxon>Acariformes</taxon>
        <taxon>Sarcoptiformes</taxon>
        <taxon>Oribatida</taxon>
        <taxon>Brachypylina</taxon>
        <taxon>Oppioidea</taxon>
        <taxon>Oppiidae</taxon>
        <taxon>Oppiella</taxon>
    </lineage>
</organism>
<reference evidence="23" key="1">
    <citation type="submission" date="2020-11" db="EMBL/GenBank/DDBJ databases">
        <authorList>
            <person name="Tran Van P."/>
        </authorList>
    </citation>
    <scope>NUCLEOTIDE SEQUENCE</scope>
</reference>
<feature type="compositionally biased region" description="Basic and acidic residues" evidence="20">
    <location>
        <begin position="192"/>
        <end position="204"/>
    </location>
</feature>
<evidence type="ECO:0000256" key="8">
    <source>
        <dbReference type="ARBA" id="ARBA00022771"/>
    </source>
</evidence>
<comment type="catalytic activity">
    <reaction evidence="1">
        <text>S-ubiquitinyl-[E2 ubiquitin-conjugating enzyme]-L-cysteine + [acceptor protein]-L-lysine = [E2 ubiquitin-conjugating enzyme]-L-cysteine + N(6)-ubiquitinyl-[acceptor protein]-L-lysine.</text>
        <dbReference type="EC" id="2.3.2.27"/>
    </reaction>
</comment>
<evidence type="ECO:0000313" key="24">
    <source>
        <dbReference type="Proteomes" id="UP000728032"/>
    </source>
</evidence>
<evidence type="ECO:0000256" key="14">
    <source>
        <dbReference type="ARBA" id="ARBA00022990"/>
    </source>
</evidence>
<feature type="region of interest" description="Disordered" evidence="20">
    <location>
        <begin position="181"/>
        <end position="241"/>
    </location>
</feature>
<feature type="transmembrane region" description="Helical" evidence="21">
    <location>
        <begin position="357"/>
        <end position="377"/>
    </location>
</feature>
<feature type="transmembrane region" description="Helical" evidence="21">
    <location>
        <begin position="389"/>
        <end position="415"/>
    </location>
</feature>
<evidence type="ECO:0000256" key="11">
    <source>
        <dbReference type="ARBA" id="ARBA00022833"/>
    </source>
</evidence>
<feature type="transmembrane region" description="Helical" evidence="21">
    <location>
        <begin position="849"/>
        <end position="868"/>
    </location>
</feature>
<dbReference type="OrthoDB" id="1108038at2759"/>
<dbReference type="FunFam" id="3.30.40.10:FF:000096">
    <property type="entry name" value="E3 ubiquitin-protein ligase MARCH6"/>
    <property type="match status" value="1"/>
</dbReference>
<proteinExistence type="predicted"/>
<keyword evidence="15 21" id="KW-0472">Membrane</keyword>
<keyword evidence="7" id="KW-0479">Metal-binding</keyword>
<feature type="transmembrane region" description="Helical" evidence="21">
    <location>
        <begin position="805"/>
        <end position="829"/>
    </location>
</feature>
<evidence type="ECO:0000256" key="18">
    <source>
        <dbReference type="ARBA" id="ARBA00082010"/>
    </source>
</evidence>
<dbReference type="PANTHER" id="PTHR13145">
    <property type="entry name" value="SSM4 PROTEIN"/>
    <property type="match status" value="1"/>
</dbReference>
<dbReference type="Pfam" id="PF12906">
    <property type="entry name" value="RINGv"/>
    <property type="match status" value="1"/>
</dbReference>
<feature type="compositionally biased region" description="Acidic residues" evidence="20">
    <location>
        <begin position="213"/>
        <end position="229"/>
    </location>
</feature>
<dbReference type="Gene3D" id="3.30.40.10">
    <property type="entry name" value="Zinc/RING finger domain, C3HC4 (zinc finger)"/>
    <property type="match status" value="1"/>
</dbReference>
<keyword evidence="11" id="KW-0862">Zinc</keyword>
<sequence>MDDNNQFSDICRVCRSEALPDKPLFHPCICTGSIKYIHQDCLVQWLRYSEKEFCELCNHRFSFIPIYSPDMPKRLPIRDIISGLFGSLGTAVRYWIHYTLVAVAWLGIVPLTAYRIYRSLFSNSMNSVLTLPLDMFSTENIISDGFYGCCVVTCTLSAFFSLIWLREQILRGGGPDWLEQHLNLHHPMPPIQDRDPQNEDRNEQNNEVVNDNNNDEGIGDEDDEEENGDALDGMGDEGAANQNVGDIIENNQNELQVIDNQNAANAVANAPIDAAAAQDWNPAVEWDRAAEELTWERILGLDGSLVFLEHVFWVISLNTLFIVIFAFCPFHIGHFFISKFNFESMISSTHFDGFVTTLFGYLAVGIILVFLHAFAAITRFRRTERLLGLCYVVVKVSLLSVLEIGVFPLVCGWWLDICSLPMLDSTIQDRINSFRLAPGTSMFIHWLVGMVYVFYFASFILLLREVLRPGVLWFLQNLNDPDFNPIQEMIHLPIIGHIRRFLASLVIFGTTVLLMIWFPVCLVQKIIPEFLPYNVVLSNESPVSELSLEFLLLQLVLPALLDHGHLRQWLKMLVRGWCLVVSYLLDIRSYLLGDIQPNDEPNDDNNQENLLLNGQIRNEFVRNGFIRPKLFSMRIFLLLVFTAISLLLGGFFVLTVPVIVGRRLIGLWMGSVKVHELNTAACGLYVGLVMTRVTTLLCSWIPRGWAAIMKKINEWLAITCKALLSAVVLLGLIPLLIGLLFDVVIIIPLRVPLNQTPIFYLWQDWAFGVLHTKVICGIAMMGEWRLREVLEEIYHGGLTHINLKLILLKLAMPVIVTLGLILALPYITVNSFLPLFGMSLQMQNLLNRRIHPLLLLGTGMIYVIHWQIHKFYRLYEHIKNDKYLVGRRLVNYEHNIKRLNTLND</sequence>
<dbReference type="GO" id="GO:0036503">
    <property type="term" value="P:ERAD pathway"/>
    <property type="evidence" value="ECO:0007669"/>
    <property type="project" value="TreeGrafter"/>
</dbReference>
<evidence type="ECO:0000256" key="7">
    <source>
        <dbReference type="ARBA" id="ARBA00022723"/>
    </source>
</evidence>
<dbReference type="GO" id="GO:0005789">
    <property type="term" value="C:endoplasmic reticulum membrane"/>
    <property type="evidence" value="ECO:0007669"/>
    <property type="project" value="UniProtKB-SubCell"/>
</dbReference>
<evidence type="ECO:0000256" key="6">
    <source>
        <dbReference type="ARBA" id="ARBA00022692"/>
    </source>
</evidence>
<dbReference type="InterPro" id="IPR011016">
    <property type="entry name" value="Znf_RING-CH"/>
</dbReference>
<feature type="transmembrane region" description="Helical" evidence="21">
    <location>
        <begin position="501"/>
        <end position="527"/>
    </location>
</feature>
<dbReference type="EMBL" id="CAJPVJ010001034">
    <property type="protein sequence ID" value="CAG2163929.1"/>
    <property type="molecule type" value="Genomic_DNA"/>
</dbReference>
<evidence type="ECO:0000256" key="10">
    <source>
        <dbReference type="ARBA" id="ARBA00022824"/>
    </source>
</evidence>
<evidence type="ECO:0000256" key="5">
    <source>
        <dbReference type="ARBA" id="ARBA00022679"/>
    </source>
</evidence>
<dbReference type="Proteomes" id="UP000728032">
    <property type="component" value="Unassembled WGS sequence"/>
</dbReference>
<keyword evidence="12" id="KW-0832">Ubl conjugation</keyword>
<comment type="subcellular location">
    <subcellularLocation>
        <location evidence="2">Endoplasmic reticulum membrane</location>
        <topology evidence="2">Multi-pass membrane protein</topology>
    </subcellularLocation>
</comment>
<keyword evidence="6 21" id="KW-0812">Transmembrane</keyword>
<evidence type="ECO:0000256" key="2">
    <source>
        <dbReference type="ARBA" id="ARBA00004477"/>
    </source>
</evidence>
<feature type="transmembrane region" description="Helical" evidence="21">
    <location>
        <begin position="635"/>
        <end position="660"/>
    </location>
</feature>
<keyword evidence="5" id="KW-0808">Transferase</keyword>
<comment type="subunit">
    <text evidence="16">Interacts with DIO2. Interacts with SQLE.</text>
</comment>
<feature type="transmembrane region" description="Helical" evidence="21">
    <location>
        <begin position="145"/>
        <end position="165"/>
    </location>
</feature>
<accession>A0A7R9LIG7</accession>
<evidence type="ECO:0000256" key="19">
    <source>
        <dbReference type="ARBA" id="ARBA00083917"/>
    </source>
</evidence>
<comment type="pathway">
    <text evidence="3">Protein modification; protein ubiquitination.</text>
</comment>
<evidence type="ECO:0000256" key="16">
    <source>
        <dbReference type="ARBA" id="ARBA00064724"/>
    </source>
</evidence>
<feature type="domain" description="RING-CH-type" evidence="22">
    <location>
        <begin position="3"/>
        <end position="64"/>
    </location>
</feature>
<name>A0A7R9LIG7_9ACAR</name>
<evidence type="ECO:0000256" key="17">
    <source>
        <dbReference type="ARBA" id="ARBA00069012"/>
    </source>
</evidence>
<keyword evidence="24" id="KW-1185">Reference proteome</keyword>
<evidence type="ECO:0000256" key="15">
    <source>
        <dbReference type="ARBA" id="ARBA00023136"/>
    </source>
</evidence>
<dbReference type="EMBL" id="OC915859">
    <property type="protein sequence ID" value="CAD7642245.1"/>
    <property type="molecule type" value="Genomic_DNA"/>
</dbReference>
<keyword evidence="14" id="KW-0007">Acetylation</keyword>
<evidence type="ECO:0000256" key="13">
    <source>
        <dbReference type="ARBA" id="ARBA00022989"/>
    </source>
</evidence>
<dbReference type="Pfam" id="PF23113">
    <property type="entry name" value="MARCHF6_C"/>
    <property type="match status" value="1"/>
</dbReference>
<dbReference type="EC" id="2.3.2.27" evidence="4"/>
<evidence type="ECO:0000256" key="3">
    <source>
        <dbReference type="ARBA" id="ARBA00004906"/>
    </source>
</evidence>
<keyword evidence="10" id="KW-0256">Endoplasmic reticulum</keyword>
<evidence type="ECO:0000256" key="1">
    <source>
        <dbReference type="ARBA" id="ARBA00000900"/>
    </source>
</evidence>
<evidence type="ECO:0000256" key="12">
    <source>
        <dbReference type="ARBA" id="ARBA00022843"/>
    </source>
</evidence>
<feature type="transmembrane region" description="Helical" evidence="21">
    <location>
        <begin position="680"/>
        <end position="701"/>
    </location>
</feature>
<keyword evidence="8" id="KW-0863">Zinc-finger</keyword>
<dbReference type="GO" id="GO:0008270">
    <property type="term" value="F:zinc ion binding"/>
    <property type="evidence" value="ECO:0007669"/>
    <property type="project" value="UniProtKB-KW"/>
</dbReference>
<evidence type="ECO:0000256" key="20">
    <source>
        <dbReference type="SAM" id="MobiDB-lite"/>
    </source>
</evidence>
<evidence type="ECO:0000256" key="21">
    <source>
        <dbReference type="SAM" id="Phobius"/>
    </source>
</evidence>
<dbReference type="GO" id="GO:0061630">
    <property type="term" value="F:ubiquitin protein ligase activity"/>
    <property type="evidence" value="ECO:0007669"/>
    <property type="project" value="UniProtKB-EC"/>
</dbReference>
<feature type="transmembrane region" description="Helical" evidence="21">
    <location>
        <begin position="765"/>
        <end position="784"/>
    </location>
</feature>
<dbReference type="SMART" id="SM00744">
    <property type="entry name" value="RINGv"/>
    <property type="match status" value="1"/>
</dbReference>
<dbReference type="InterPro" id="IPR013083">
    <property type="entry name" value="Znf_RING/FYVE/PHD"/>
</dbReference>
<gene>
    <name evidence="23" type="ORF">ONB1V03_LOCUS3490</name>
</gene>
<dbReference type="PROSITE" id="PS51292">
    <property type="entry name" value="ZF_RING_CH"/>
    <property type="match status" value="1"/>
</dbReference>
<dbReference type="InterPro" id="IPR056521">
    <property type="entry name" value="MARCHF6-like_C"/>
</dbReference>
<feature type="transmembrane region" description="Helical" evidence="21">
    <location>
        <begin position="95"/>
        <end position="117"/>
    </location>
</feature>
<feature type="transmembrane region" description="Helical" evidence="21">
    <location>
        <begin position="443"/>
        <end position="463"/>
    </location>
</feature>